<evidence type="ECO:0000256" key="8">
    <source>
        <dbReference type="ARBA" id="ARBA00022842"/>
    </source>
</evidence>
<sequence>MSRAGRRSRRARFLVVLDVDSTLIEDEVIELIADFADVRDRVAEITERAMRGELDFEGSLRERVVLLAGIQVDDLARVRERITVTKGVPELVEAVHAAGGMICAVSGGFHEILDGLGEELGLDRWRANRFAVADGQLIGDVDGPIIGREAKRETLHTWAEEFGVPLERTIAIGDGANDLGMMSVAGLSIAFDAKPVVRQEASLVMRDRDLTQVLPLLGLRG</sequence>
<evidence type="ECO:0000256" key="10">
    <source>
        <dbReference type="ARBA" id="ARBA00031693"/>
    </source>
</evidence>
<dbReference type="InterPro" id="IPR023214">
    <property type="entry name" value="HAD_sf"/>
</dbReference>
<evidence type="ECO:0000256" key="4">
    <source>
        <dbReference type="ARBA" id="ARBA00012640"/>
    </source>
</evidence>
<evidence type="ECO:0000256" key="6">
    <source>
        <dbReference type="ARBA" id="ARBA00022723"/>
    </source>
</evidence>
<keyword evidence="14" id="KW-1185">Reference proteome</keyword>
<dbReference type="GO" id="GO:0016787">
    <property type="term" value="F:hydrolase activity"/>
    <property type="evidence" value="ECO:0007669"/>
    <property type="project" value="UniProtKB-KW"/>
</dbReference>
<dbReference type="SFLD" id="SFLDG01136">
    <property type="entry name" value="C1.6:_Phosphoserine_Phosphatas"/>
    <property type="match status" value="1"/>
</dbReference>
<keyword evidence="6" id="KW-0479">Metal-binding</keyword>
<comment type="pathway">
    <text evidence="2">Amino-acid biosynthesis; L-serine biosynthesis; L-serine from 3-phospho-D-glycerate: step 3/3.</text>
</comment>
<comment type="similarity">
    <text evidence="3">Belongs to the HAD-like hydrolase superfamily. SerB family.</text>
</comment>
<organism evidence="13 14">
    <name type="scientific">Pseudoclavibacter albus</name>
    <dbReference type="NCBI Taxonomy" id="272241"/>
    <lineage>
        <taxon>Bacteria</taxon>
        <taxon>Bacillati</taxon>
        <taxon>Actinomycetota</taxon>
        <taxon>Actinomycetes</taxon>
        <taxon>Micrococcales</taxon>
        <taxon>Microbacteriaceae</taxon>
        <taxon>Pseudoclavibacter</taxon>
    </lineage>
</organism>
<dbReference type="PANTHER" id="PTHR43344">
    <property type="entry name" value="PHOSPHOSERINE PHOSPHATASE"/>
    <property type="match status" value="1"/>
</dbReference>
<evidence type="ECO:0000256" key="2">
    <source>
        <dbReference type="ARBA" id="ARBA00005135"/>
    </source>
</evidence>
<proteinExistence type="inferred from homology"/>
<protein>
    <recommendedName>
        <fullName evidence="4">phosphoserine phosphatase</fullName>
        <ecNumber evidence="4">3.1.3.3</ecNumber>
    </recommendedName>
    <alternativeName>
        <fullName evidence="10">O-phosphoserine phosphohydrolase</fullName>
    </alternativeName>
</protein>
<evidence type="ECO:0000256" key="3">
    <source>
        <dbReference type="ARBA" id="ARBA00009184"/>
    </source>
</evidence>
<dbReference type="NCBIfam" id="TIGR00338">
    <property type="entry name" value="serB"/>
    <property type="match status" value="1"/>
</dbReference>
<name>A0ABT2HV91_9MICO</name>
<dbReference type="SFLD" id="SFLDS00003">
    <property type="entry name" value="Haloacid_Dehalogenase"/>
    <property type="match status" value="1"/>
</dbReference>
<dbReference type="NCBIfam" id="TIGR01488">
    <property type="entry name" value="HAD-SF-IB"/>
    <property type="match status" value="1"/>
</dbReference>
<comment type="cofactor">
    <cofactor evidence="1">
        <name>Mg(2+)</name>
        <dbReference type="ChEBI" id="CHEBI:18420"/>
    </cofactor>
</comment>
<keyword evidence="5" id="KW-0028">Amino-acid biosynthesis</keyword>
<evidence type="ECO:0000256" key="11">
    <source>
        <dbReference type="ARBA" id="ARBA00048138"/>
    </source>
</evidence>
<dbReference type="SFLD" id="SFLDF00029">
    <property type="entry name" value="phosphoserine_phosphatase"/>
    <property type="match status" value="1"/>
</dbReference>
<dbReference type="Proteomes" id="UP001525379">
    <property type="component" value="Unassembled WGS sequence"/>
</dbReference>
<dbReference type="PANTHER" id="PTHR43344:SF2">
    <property type="entry name" value="PHOSPHOSERINE PHOSPHATASE"/>
    <property type="match status" value="1"/>
</dbReference>
<dbReference type="Pfam" id="PF00702">
    <property type="entry name" value="Hydrolase"/>
    <property type="match status" value="1"/>
</dbReference>
<comment type="catalytic activity">
    <reaction evidence="11">
        <text>O-phospho-L-serine + H2O = L-serine + phosphate</text>
        <dbReference type="Rhea" id="RHEA:21208"/>
        <dbReference type="ChEBI" id="CHEBI:15377"/>
        <dbReference type="ChEBI" id="CHEBI:33384"/>
        <dbReference type="ChEBI" id="CHEBI:43474"/>
        <dbReference type="ChEBI" id="CHEBI:57524"/>
        <dbReference type="EC" id="3.1.3.3"/>
    </reaction>
</comment>
<dbReference type="SUPFAM" id="SSF56784">
    <property type="entry name" value="HAD-like"/>
    <property type="match status" value="1"/>
</dbReference>
<evidence type="ECO:0000256" key="9">
    <source>
        <dbReference type="ARBA" id="ARBA00023299"/>
    </source>
</evidence>
<evidence type="ECO:0000313" key="14">
    <source>
        <dbReference type="Proteomes" id="UP001525379"/>
    </source>
</evidence>
<dbReference type="EMBL" id="JALXSQ010000003">
    <property type="protein sequence ID" value="MCT2042045.1"/>
    <property type="molecule type" value="Genomic_DNA"/>
</dbReference>
<keyword evidence="7 13" id="KW-0378">Hydrolase</keyword>
<evidence type="ECO:0000256" key="12">
    <source>
        <dbReference type="ARBA" id="ARBA00048523"/>
    </source>
</evidence>
<evidence type="ECO:0000256" key="7">
    <source>
        <dbReference type="ARBA" id="ARBA00022801"/>
    </source>
</evidence>
<dbReference type="InterPro" id="IPR004469">
    <property type="entry name" value="PSP"/>
</dbReference>
<dbReference type="RefSeq" id="WP_260103719.1">
    <property type="nucleotide sequence ID" value="NZ_JALXSQ010000003.1"/>
</dbReference>
<accession>A0ABT2HV91</accession>
<gene>
    <name evidence="13" type="primary">serB</name>
    <name evidence="13" type="ORF">M3D15_01625</name>
</gene>
<reference evidence="13 14" key="1">
    <citation type="submission" date="2022-04" db="EMBL/GenBank/DDBJ databases">
        <title>Human microbiome associated bacterial genomes.</title>
        <authorList>
            <person name="Sandstrom S."/>
            <person name="Salamzade R."/>
            <person name="Kalan L.R."/>
        </authorList>
    </citation>
    <scope>NUCLEOTIDE SEQUENCE [LARGE SCALE GENOMIC DNA]</scope>
    <source>
        <strain evidence="14">p3-SID1799</strain>
    </source>
</reference>
<dbReference type="InterPro" id="IPR036412">
    <property type="entry name" value="HAD-like_sf"/>
</dbReference>
<dbReference type="EC" id="3.1.3.3" evidence="4"/>
<comment type="caution">
    <text evidence="13">The sequence shown here is derived from an EMBL/GenBank/DDBJ whole genome shotgun (WGS) entry which is preliminary data.</text>
</comment>
<evidence type="ECO:0000256" key="1">
    <source>
        <dbReference type="ARBA" id="ARBA00001946"/>
    </source>
</evidence>
<keyword evidence="9" id="KW-0718">Serine biosynthesis</keyword>
<dbReference type="SFLD" id="SFLDG01137">
    <property type="entry name" value="C1.6.1:_Phosphoserine_Phosphat"/>
    <property type="match status" value="1"/>
</dbReference>
<comment type="catalytic activity">
    <reaction evidence="12">
        <text>O-phospho-D-serine + H2O = D-serine + phosphate</text>
        <dbReference type="Rhea" id="RHEA:24873"/>
        <dbReference type="ChEBI" id="CHEBI:15377"/>
        <dbReference type="ChEBI" id="CHEBI:35247"/>
        <dbReference type="ChEBI" id="CHEBI:43474"/>
        <dbReference type="ChEBI" id="CHEBI:58680"/>
        <dbReference type="EC" id="3.1.3.3"/>
    </reaction>
</comment>
<evidence type="ECO:0000256" key="5">
    <source>
        <dbReference type="ARBA" id="ARBA00022605"/>
    </source>
</evidence>
<dbReference type="InterPro" id="IPR050582">
    <property type="entry name" value="HAD-like_SerB"/>
</dbReference>
<evidence type="ECO:0000313" key="13">
    <source>
        <dbReference type="EMBL" id="MCT2042045.1"/>
    </source>
</evidence>
<keyword evidence="8" id="KW-0460">Magnesium</keyword>
<dbReference type="Gene3D" id="3.40.50.1000">
    <property type="entry name" value="HAD superfamily/HAD-like"/>
    <property type="match status" value="1"/>
</dbReference>